<feature type="region of interest" description="Disordered" evidence="1">
    <location>
        <begin position="270"/>
        <end position="290"/>
    </location>
</feature>
<proteinExistence type="predicted"/>
<dbReference type="InterPro" id="IPR012434">
    <property type="entry name" value="DUF1631"/>
</dbReference>
<comment type="caution">
    <text evidence="2">The sequence shown here is derived from an EMBL/GenBank/DDBJ whole genome shotgun (WGS) entry which is preliminary data.</text>
</comment>
<dbReference type="EMBL" id="JACOGD010000008">
    <property type="protein sequence ID" value="MBC3933050.1"/>
    <property type="molecule type" value="Genomic_DNA"/>
</dbReference>
<evidence type="ECO:0000313" key="3">
    <source>
        <dbReference type="Proteomes" id="UP000654304"/>
    </source>
</evidence>
<sequence length="747" mass="83796">MPTQHKHTGQSVGVNAPAGELLRALIPIASHLVGAQIEAMSMRLSTAFLALSETSQDSREANLSFHAGQLLKKNAYAFYYLVAADIEKALRADIDQLLSPQRVAQPEKKLMMEPDLSLVSYEEMDKKLALSRASRSIELDNAEQYTALNMRIAHLMQKEALSIAQNPFRPELLLTTLHQAWCQFDPETGTHELVLSLLRPDILFDLEPILAELNQALVTKGVLPDLQESYRIRRQRQKKLEEHNELGAASTTEEKLRHYFSQGGAQHAAQTAVGHHGLTGGGPAGAAMSGSSLQQLSDFQKSLQFRQLMSEAKDVLRLSQMREQAPEMFATGVEKQTLDLLSQVFDNVFRNQAIPAQVKELISVLQIPVLKAAMIDKEFFFNEHHPARRLIDLLSRYSPAVNPQQAQQDPLFQTMQRNVQRVSDEFDQEVALFEEVVNDLEAFIAKEEQASVQALQAPIQTALRKEKIKQASMTATQTVAVRVGTGEVVAFVETFLENRWTKVLTLAYSVKEEKPQAVEDAIRTMDDLIWSVKPKITLQDRQELLNRLPAILARLNKWLSLIKWEDADRVRFFAELAECHASIVRAPLELSPDKQLEIAVEAAQHAAERRLEIRAEAEKKAQQQAEQQAAADDDPAMQLVESLERGVWLELQKPDAEPVKVRLAWVSPMRSLFIFTSSQKEQSFSIPVKQLQQAFRDQKARLLELDKVVDRALIEALGSLHPDDVTPSAGPDVAVNDTDRQVSVPLS</sequence>
<evidence type="ECO:0000256" key="1">
    <source>
        <dbReference type="SAM" id="MobiDB-lite"/>
    </source>
</evidence>
<dbReference type="RefSeq" id="WP_186904641.1">
    <property type="nucleotide sequence ID" value="NZ_JACOGD010000008.1"/>
</dbReference>
<organism evidence="2 3">
    <name type="scientific">Undibacterium curvum</name>
    <dbReference type="NCBI Taxonomy" id="2762294"/>
    <lineage>
        <taxon>Bacteria</taxon>
        <taxon>Pseudomonadati</taxon>
        <taxon>Pseudomonadota</taxon>
        <taxon>Betaproteobacteria</taxon>
        <taxon>Burkholderiales</taxon>
        <taxon>Oxalobacteraceae</taxon>
        <taxon>Undibacterium</taxon>
    </lineage>
</organism>
<keyword evidence="3" id="KW-1185">Reference proteome</keyword>
<accession>A0ABR7A819</accession>
<protein>
    <submittedName>
        <fullName evidence="2">DUF1631 family protein</fullName>
    </submittedName>
</protein>
<dbReference type="Proteomes" id="UP000654304">
    <property type="component" value="Unassembled WGS sequence"/>
</dbReference>
<evidence type="ECO:0000313" key="2">
    <source>
        <dbReference type="EMBL" id="MBC3933050.1"/>
    </source>
</evidence>
<gene>
    <name evidence="2" type="ORF">H8K43_15330</name>
</gene>
<name>A0ABR7A819_9BURK</name>
<reference evidence="2 3" key="1">
    <citation type="submission" date="2020-08" db="EMBL/GenBank/DDBJ databases">
        <title>Novel species isolated from subtropical streams in China.</title>
        <authorList>
            <person name="Lu H."/>
        </authorList>
    </citation>
    <scope>NUCLEOTIDE SEQUENCE [LARGE SCALE GENOMIC DNA]</scope>
    <source>
        <strain evidence="2 3">CY22W</strain>
    </source>
</reference>
<feature type="region of interest" description="Disordered" evidence="1">
    <location>
        <begin position="720"/>
        <end position="747"/>
    </location>
</feature>
<dbReference type="Pfam" id="PF07793">
    <property type="entry name" value="DUF1631"/>
    <property type="match status" value="1"/>
</dbReference>